<feature type="domain" description="Zn(2)-C6 fungal-type" evidence="4">
    <location>
        <begin position="48"/>
        <end position="78"/>
    </location>
</feature>
<dbReference type="InParanoid" id="A0A2N3N8I8"/>
<dbReference type="STRING" id="41688.A0A2N3N8I8"/>
<keyword evidence="2" id="KW-0539">Nucleus</keyword>
<dbReference type="VEuPathDB" id="FungiDB:jhhlp_004812"/>
<feature type="compositionally biased region" description="Polar residues" evidence="3">
    <location>
        <begin position="96"/>
        <end position="118"/>
    </location>
</feature>
<dbReference type="SUPFAM" id="SSF57701">
    <property type="entry name" value="Zn2/Cys6 DNA-binding domain"/>
    <property type="match status" value="1"/>
</dbReference>
<sequence>MAHVNIDRDSIPEAFEQRGVSGTSEVLDLRENRRKGDETTTPGRVFVACTICRSQHLRCDAATPSCSRCSSLGKKCVYVDIRRPRRKRRGRGSLAAGQNDQPNNAVSGLDVDNTTSAESVEPQAGRAQALNGSISTGFDVLDVSEINFSATLCAISSDALLTSRPLDGFYASFFPSHPFVLPQAQLIERFSLDPDPLSGTIAVITFIGSLYLRDGQSDRLWQDAEGLLQKELPSTGFSVQALLLLALCLEWRGEDERASGALERAKTVALTIGMNRQQFAVEHGQGDEVLEESWRRTWWELYVVDALFAGIRHWPTFSLWSVETDTLLPAEEGSYIAGSIPQPRSLHDYDNRCFEDEDEAFTSFTYLIDVARILGTALAAGDIAGGTPSSLAKNAEANIMSWELHLPSDKRDPVRSNGTVDEVLFRAHLMINAVAVHLHRPRSELNYCTMEILCSKYAPPLPAEVLQPEERSYNRHTHKAVGAAAAFIDLLSVSSRPTSHSPFIMCMGSMAVTTYLSACESGWGGSERTFSRDRVRVFLGVLKAFDDIWPQAAKWSREIKLMARAIFDNQIAGQLVMEVPAVAATADNEIFAEAGDDIFT</sequence>
<keyword evidence="6" id="KW-1185">Reference proteome</keyword>
<dbReference type="OrthoDB" id="10067394at2759"/>
<dbReference type="GO" id="GO:0008270">
    <property type="term" value="F:zinc ion binding"/>
    <property type="evidence" value="ECO:0007669"/>
    <property type="project" value="InterPro"/>
</dbReference>
<name>A0A2N3N8I8_9PEZI</name>
<evidence type="ECO:0000256" key="1">
    <source>
        <dbReference type="ARBA" id="ARBA00022723"/>
    </source>
</evidence>
<dbReference type="GO" id="GO:0006351">
    <property type="term" value="P:DNA-templated transcription"/>
    <property type="evidence" value="ECO:0007669"/>
    <property type="project" value="InterPro"/>
</dbReference>
<evidence type="ECO:0000256" key="2">
    <source>
        <dbReference type="ARBA" id="ARBA00023242"/>
    </source>
</evidence>
<dbReference type="InterPro" id="IPR001138">
    <property type="entry name" value="Zn2Cys6_DnaBD"/>
</dbReference>
<feature type="region of interest" description="Disordered" evidence="3">
    <location>
        <begin position="87"/>
        <end position="124"/>
    </location>
</feature>
<dbReference type="CDD" id="cd00067">
    <property type="entry name" value="GAL4"/>
    <property type="match status" value="1"/>
</dbReference>
<proteinExistence type="predicted"/>
<dbReference type="Pfam" id="PF04082">
    <property type="entry name" value="Fungal_trans"/>
    <property type="match status" value="1"/>
</dbReference>
<protein>
    <recommendedName>
        <fullName evidence="4">Zn(2)-C6 fungal-type domain-containing protein</fullName>
    </recommendedName>
</protein>
<dbReference type="InterPro" id="IPR036864">
    <property type="entry name" value="Zn2-C6_fun-type_DNA-bd_sf"/>
</dbReference>
<organism evidence="5 6">
    <name type="scientific">Lomentospora prolificans</name>
    <dbReference type="NCBI Taxonomy" id="41688"/>
    <lineage>
        <taxon>Eukaryota</taxon>
        <taxon>Fungi</taxon>
        <taxon>Dikarya</taxon>
        <taxon>Ascomycota</taxon>
        <taxon>Pezizomycotina</taxon>
        <taxon>Sordariomycetes</taxon>
        <taxon>Hypocreomycetidae</taxon>
        <taxon>Microascales</taxon>
        <taxon>Microascaceae</taxon>
        <taxon>Lomentospora</taxon>
    </lineage>
</organism>
<dbReference type="PROSITE" id="PS00463">
    <property type="entry name" value="ZN2_CY6_FUNGAL_1"/>
    <property type="match status" value="1"/>
</dbReference>
<reference evidence="5 6" key="1">
    <citation type="journal article" date="2017" name="G3 (Bethesda)">
        <title>First Draft Genome Sequence of the Pathogenic Fungus Lomentospora prolificans (Formerly Scedosporium prolificans).</title>
        <authorList>
            <person name="Luo R."/>
            <person name="Zimin A."/>
            <person name="Workman R."/>
            <person name="Fan Y."/>
            <person name="Pertea G."/>
            <person name="Grossman N."/>
            <person name="Wear M.P."/>
            <person name="Jia B."/>
            <person name="Miller H."/>
            <person name="Casadevall A."/>
            <person name="Timp W."/>
            <person name="Zhang S.X."/>
            <person name="Salzberg S.L."/>
        </authorList>
    </citation>
    <scope>NUCLEOTIDE SEQUENCE [LARGE SCALE GENOMIC DNA]</scope>
    <source>
        <strain evidence="5 6">JHH-5317</strain>
    </source>
</reference>
<evidence type="ECO:0000259" key="4">
    <source>
        <dbReference type="PROSITE" id="PS50048"/>
    </source>
</evidence>
<dbReference type="AlphaFoldDB" id="A0A2N3N8I8"/>
<dbReference type="Proteomes" id="UP000233524">
    <property type="component" value="Unassembled WGS sequence"/>
</dbReference>
<evidence type="ECO:0000256" key="3">
    <source>
        <dbReference type="SAM" id="MobiDB-lite"/>
    </source>
</evidence>
<dbReference type="EMBL" id="NLAX01000094">
    <property type="protein sequence ID" value="PKS08759.1"/>
    <property type="molecule type" value="Genomic_DNA"/>
</dbReference>
<dbReference type="PANTHER" id="PTHR47431:SF4">
    <property type="entry name" value="ZN(II)2CYS6 TRANSCRIPTION FACTOR (EUROFUNG)"/>
    <property type="match status" value="1"/>
</dbReference>
<dbReference type="GO" id="GO:0003677">
    <property type="term" value="F:DNA binding"/>
    <property type="evidence" value="ECO:0007669"/>
    <property type="project" value="InterPro"/>
</dbReference>
<evidence type="ECO:0000313" key="6">
    <source>
        <dbReference type="Proteomes" id="UP000233524"/>
    </source>
</evidence>
<comment type="caution">
    <text evidence="5">The sequence shown here is derived from an EMBL/GenBank/DDBJ whole genome shotgun (WGS) entry which is preliminary data.</text>
</comment>
<dbReference type="InterPro" id="IPR007219">
    <property type="entry name" value="XnlR_reg_dom"/>
</dbReference>
<dbReference type="CDD" id="cd12148">
    <property type="entry name" value="fungal_TF_MHR"/>
    <property type="match status" value="1"/>
</dbReference>
<keyword evidence="1" id="KW-0479">Metal-binding</keyword>
<dbReference type="Pfam" id="PF00172">
    <property type="entry name" value="Zn_clus"/>
    <property type="match status" value="1"/>
</dbReference>
<dbReference type="PROSITE" id="PS50048">
    <property type="entry name" value="ZN2_CY6_FUNGAL_2"/>
    <property type="match status" value="1"/>
</dbReference>
<accession>A0A2N3N8I8</accession>
<dbReference type="PANTHER" id="PTHR47431">
    <property type="entry name" value="ZN(II)2CYS6 TRANSCRIPTION FACTOR (EUROFUNG)-RELATED"/>
    <property type="match status" value="1"/>
</dbReference>
<dbReference type="GO" id="GO:0000981">
    <property type="term" value="F:DNA-binding transcription factor activity, RNA polymerase II-specific"/>
    <property type="evidence" value="ECO:0007669"/>
    <property type="project" value="InterPro"/>
</dbReference>
<dbReference type="SMART" id="SM00066">
    <property type="entry name" value="GAL4"/>
    <property type="match status" value="1"/>
</dbReference>
<gene>
    <name evidence="5" type="ORF">jhhlp_004812</name>
</gene>
<dbReference type="Gene3D" id="4.10.240.10">
    <property type="entry name" value="Zn(2)-C6 fungal-type DNA-binding domain"/>
    <property type="match status" value="1"/>
</dbReference>
<evidence type="ECO:0000313" key="5">
    <source>
        <dbReference type="EMBL" id="PKS08759.1"/>
    </source>
</evidence>